<reference evidence="2" key="1">
    <citation type="submission" date="2013-11" db="EMBL/GenBank/DDBJ databases">
        <title>Comparative genomics of Ignicoccus.</title>
        <authorList>
            <person name="Podar M."/>
        </authorList>
    </citation>
    <scope>NUCLEOTIDE SEQUENCE</scope>
    <source>
        <strain evidence="2">DSM 13166</strain>
    </source>
</reference>
<proteinExistence type="predicted"/>
<protein>
    <recommendedName>
        <fullName evidence="4">Hydroxylamine oxidoreductase</fullName>
    </recommendedName>
</protein>
<dbReference type="Pfam" id="PF13447">
    <property type="entry name" value="Multi-haem_cyto"/>
    <property type="match status" value="1"/>
</dbReference>
<dbReference type="InterPro" id="IPR036280">
    <property type="entry name" value="Multihaem_cyt_sf"/>
</dbReference>
<name>A0A977KBG0_9CREN</name>
<dbReference type="PANTHER" id="PTHR35038">
    <property type="entry name" value="DISSIMILATORY SULFITE REDUCTASE SIRA"/>
    <property type="match status" value="1"/>
</dbReference>
<dbReference type="Proteomes" id="UP001063698">
    <property type="component" value="Chromosome"/>
</dbReference>
<sequence length="632" mass="71687">MKKLAFLLAILFIGTTLLAAKGLATPALLQKLEAEGKVSPQTQACLACHMRVTPGIVMDWLNSKHALNPPANVEKLYEAIGAGPQPIAKKFQNYKYVVGCYECHGMYKVKDRVDAVNHFGFKIVTIVTLQDCSQCHPKEAKEISWTWHAFAALNTNLNPWYKKIVKYAKDHNEMDMLPPVFKLTHKGLITWQWYKDYAKALYDYLNGKPVSAKWMKYIKLFGTPYDYDFKNIVSPLYPASGGLNTTVAAKVGYKPTIGAVCAVGKWNYYEQISNPMSHPMFKNAYAYHACYECHGTLVVPYKTETKMIKGFPVTRMDYWGWPSNGAGRIDPDGSLGTCTACHPRHSFSVAQAREPWTCGQCHLGYDHPHIEIYEESKHGNIYDANKEKWNMEAIPWKVGTDFNAPTCATCHMSTIASPDGSQILVKGTHDLRARLVWDQMHFFTYPKADYPDNVQLAVIKGVSVLTGANIQKAVSGGFKVIPGPKAGELAFPRLATIKYYGALAQKRAAMEKVCTLCHSTQWTKNFFRTADQNMIDYDIVAHYAFDLLKKAWKEGIQDPHNKLDEVMEVEWYYIWHHQGRRWRNGAFMMGPDFAHWFGIVDTVMEALNRMLGYYQMAKEVKMLQTQLQALAK</sequence>
<keyword evidence="1" id="KW-0732">Signal</keyword>
<dbReference type="PANTHER" id="PTHR35038:SF6">
    <property type="entry name" value="SURFACE LOCALIZED DECAHEME CYTOCHROME C LIPOPROTEIN"/>
    <property type="match status" value="1"/>
</dbReference>
<dbReference type="KEGG" id="ipc:IPA_05425"/>
<dbReference type="GO" id="GO:0016491">
    <property type="term" value="F:oxidoreductase activity"/>
    <property type="evidence" value="ECO:0007669"/>
    <property type="project" value="TreeGrafter"/>
</dbReference>
<dbReference type="EMBL" id="CP006868">
    <property type="protein sequence ID" value="UXD21560.1"/>
    <property type="molecule type" value="Genomic_DNA"/>
</dbReference>
<evidence type="ECO:0008006" key="4">
    <source>
        <dbReference type="Google" id="ProtNLM"/>
    </source>
</evidence>
<dbReference type="InterPro" id="IPR051829">
    <property type="entry name" value="Multiheme_Cytochr_ET"/>
</dbReference>
<gene>
    <name evidence="2" type="ORF">IPA_05425</name>
</gene>
<organism evidence="2 3">
    <name type="scientific">Ignicoccus pacificus DSM 13166</name>
    <dbReference type="NCBI Taxonomy" id="940294"/>
    <lineage>
        <taxon>Archaea</taxon>
        <taxon>Thermoproteota</taxon>
        <taxon>Thermoprotei</taxon>
        <taxon>Desulfurococcales</taxon>
        <taxon>Desulfurococcaceae</taxon>
        <taxon>Ignicoccus</taxon>
    </lineage>
</organism>
<dbReference type="SUPFAM" id="SSF48695">
    <property type="entry name" value="Multiheme cytochromes"/>
    <property type="match status" value="1"/>
</dbReference>
<keyword evidence="3" id="KW-1185">Reference proteome</keyword>
<accession>A0A977KBG0</accession>
<dbReference type="Gene3D" id="1.10.780.10">
    <property type="entry name" value="Hydroxylamine Oxidoreductase, Chain A, domain 1"/>
    <property type="match status" value="1"/>
</dbReference>
<dbReference type="AlphaFoldDB" id="A0A977KBG0"/>
<evidence type="ECO:0000313" key="2">
    <source>
        <dbReference type="EMBL" id="UXD21560.1"/>
    </source>
</evidence>
<dbReference type="Gene3D" id="1.20.850.10">
    <property type="entry name" value="Hydroxylamine Oxidoreductase, Chain A, domain 2"/>
    <property type="match status" value="1"/>
</dbReference>
<evidence type="ECO:0000313" key="3">
    <source>
        <dbReference type="Proteomes" id="UP001063698"/>
    </source>
</evidence>
<evidence type="ECO:0000256" key="1">
    <source>
        <dbReference type="ARBA" id="ARBA00022729"/>
    </source>
</evidence>